<dbReference type="GO" id="GO:0005886">
    <property type="term" value="C:plasma membrane"/>
    <property type="evidence" value="ECO:0007669"/>
    <property type="project" value="UniProtKB-SubCell"/>
</dbReference>
<dbReference type="GO" id="GO:0004984">
    <property type="term" value="F:olfactory receptor activity"/>
    <property type="evidence" value="ECO:0007669"/>
    <property type="project" value="InterPro"/>
</dbReference>
<dbReference type="Ensembl" id="ENSCSRT00000026270.1">
    <property type="protein sequence ID" value="ENSCSRP00000025204.1"/>
    <property type="gene ID" value="ENSCSRG00000018849.1"/>
</dbReference>
<evidence type="ECO:0000256" key="10">
    <source>
        <dbReference type="SAM" id="Phobius"/>
    </source>
</evidence>
<organism evidence="12 13">
    <name type="scientific">Chelydra serpentina</name>
    <name type="common">Snapping turtle</name>
    <name type="synonym">Testudo serpentina</name>
    <dbReference type="NCBI Taxonomy" id="8475"/>
    <lineage>
        <taxon>Eukaryota</taxon>
        <taxon>Metazoa</taxon>
        <taxon>Chordata</taxon>
        <taxon>Craniata</taxon>
        <taxon>Vertebrata</taxon>
        <taxon>Euteleostomi</taxon>
        <taxon>Archelosauria</taxon>
        <taxon>Testudinata</taxon>
        <taxon>Testudines</taxon>
        <taxon>Cryptodira</taxon>
        <taxon>Durocryptodira</taxon>
        <taxon>Americhelydia</taxon>
        <taxon>Chelydroidea</taxon>
        <taxon>Chelydridae</taxon>
        <taxon>Chelydra</taxon>
    </lineage>
</organism>
<reference evidence="12" key="2">
    <citation type="submission" date="2025-09" db="UniProtKB">
        <authorList>
            <consortium name="Ensembl"/>
        </authorList>
    </citation>
    <scope>IDENTIFICATION</scope>
</reference>
<dbReference type="InterPro" id="IPR000276">
    <property type="entry name" value="GPCR_Rhodpsn"/>
</dbReference>
<dbReference type="InterPro" id="IPR050516">
    <property type="entry name" value="Olfactory_GPCR"/>
</dbReference>
<feature type="transmembrane region" description="Helical" evidence="10">
    <location>
        <begin position="63"/>
        <end position="89"/>
    </location>
</feature>
<dbReference type="Pfam" id="PF13853">
    <property type="entry name" value="7tm_4"/>
    <property type="match status" value="1"/>
</dbReference>
<keyword evidence="3 10" id="KW-0812">Transmembrane</keyword>
<dbReference type="Gene3D" id="1.20.1070.10">
    <property type="entry name" value="Rhodopsin 7-helix transmembrane proteins"/>
    <property type="match status" value="1"/>
</dbReference>
<protein>
    <recommendedName>
        <fullName evidence="11">G-protein coupled receptors family 1 profile domain-containing protein</fullName>
    </recommendedName>
</protein>
<keyword evidence="8" id="KW-0675">Receptor</keyword>
<name>A0A8C3XV88_CHESE</name>
<feature type="domain" description="G-protein coupled receptors family 1 profile" evidence="11">
    <location>
        <begin position="79"/>
        <end position="157"/>
    </location>
</feature>
<evidence type="ECO:0000256" key="4">
    <source>
        <dbReference type="ARBA" id="ARBA00022725"/>
    </source>
</evidence>
<dbReference type="Proteomes" id="UP000694403">
    <property type="component" value="Unplaced"/>
</dbReference>
<evidence type="ECO:0000256" key="6">
    <source>
        <dbReference type="ARBA" id="ARBA00023040"/>
    </source>
</evidence>
<comment type="subcellular location">
    <subcellularLocation>
        <location evidence="1">Cell membrane</location>
        <topology evidence="1">Multi-pass membrane protein</topology>
    </subcellularLocation>
</comment>
<dbReference type="PROSITE" id="PS50262">
    <property type="entry name" value="G_PROTEIN_RECEP_F1_2"/>
    <property type="match status" value="1"/>
</dbReference>
<keyword evidence="4" id="KW-0716">Sensory transduction</keyword>
<keyword evidence="4" id="KW-0552">Olfaction</keyword>
<dbReference type="AlphaFoldDB" id="A0A8C3XV88"/>
<accession>A0A8C3XV88</accession>
<feature type="transmembrane region" description="Helical" evidence="10">
    <location>
        <begin position="131"/>
        <end position="150"/>
    </location>
</feature>
<proteinExistence type="predicted"/>
<evidence type="ECO:0000256" key="5">
    <source>
        <dbReference type="ARBA" id="ARBA00022989"/>
    </source>
</evidence>
<dbReference type="GO" id="GO:0004930">
    <property type="term" value="F:G protein-coupled receptor activity"/>
    <property type="evidence" value="ECO:0007669"/>
    <property type="project" value="UniProtKB-KW"/>
</dbReference>
<dbReference type="PANTHER" id="PTHR26452">
    <property type="entry name" value="OLFACTORY RECEPTOR"/>
    <property type="match status" value="1"/>
</dbReference>
<feature type="transmembrane region" description="Helical" evidence="10">
    <location>
        <begin position="96"/>
        <end position="116"/>
    </location>
</feature>
<keyword evidence="6" id="KW-0297">G-protein coupled receptor</keyword>
<keyword evidence="7 10" id="KW-0472">Membrane</keyword>
<dbReference type="InterPro" id="IPR017452">
    <property type="entry name" value="GPCR_Rhodpsn_7TM"/>
</dbReference>
<evidence type="ECO:0000256" key="9">
    <source>
        <dbReference type="ARBA" id="ARBA00023224"/>
    </source>
</evidence>
<keyword evidence="2" id="KW-1003">Cell membrane</keyword>
<evidence type="ECO:0000256" key="8">
    <source>
        <dbReference type="ARBA" id="ARBA00023170"/>
    </source>
</evidence>
<keyword evidence="5 10" id="KW-1133">Transmembrane helix</keyword>
<evidence type="ECO:0000256" key="1">
    <source>
        <dbReference type="ARBA" id="ARBA00004651"/>
    </source>
</evidence>
<evidence type="ECO:0000256" key="3">
    <source>
        <dbReference type="ARBA" id="ARBA00022692"/>
    </source>
</evidence>
<dbReference type="InterPro" id="IPR000725">
    <property type="entry name" value="Olfact_rcpt"/>
</dbReference>
<evidence type="ECO:0000259" key="11">
    <source>
        <dbReference type="PROSITE" id="PS50262"/>
    </source>
</evidence>
<evidence type="ECO:0000313" key="13">
    <source>
        <dbReference type="Proteomes" id="UP000694403"/>
    </source>
</evidence>
<keyword evidence="13" id="KW-1185">Reference proteome</keyword>
<evidence type="ECO:0000313" key="12">
    <source>
        <dbReference type="Ensembl" id="ENSCSRP00000025204.1"/>
    </source>
</evidence>
<reference evidence="12" key="1">
    <citation type="submission" date="2025-08" db="UniProtKB">
        <authorList>
            <consortium name="Ensembl"/>
        </authorList>
    </citation>
    <scope>IDENTIFICATION</scope>
</reference>
<evidence type="ECO:0000256" key="7">
    <source>
        <dbReference type="ARBA" id="ARBA00023136"/>
    </source>
</evidence>
<sequence length="157" mass="17676">MGALNIHIIRHSPSPTELTVLADKAEKGREGKQRIDPKKKMSNQTMVTDFLLLGFSDVRELQILHFVVFLMIYLTGLMGNFLIISAVVIDNHLHTPMYFFLVNLSIIDLDLCYISVPIPKSMVNSLTNSRSISYSGCIIQVFLFPLFAVAELRHAPV</sequence>
<keyword evidence="9" id="KW-0807">Transducer</keyword>
<dbReference type="SUPFAM" id="SSF81321">
    <property type="entry name" value="Family A G protein-coupled receptor-like"/>
    <property type="match status" value="1"/>
</dbReference>
<evidence type="ECO:0000256" key="2">
    <source>
        <dbReference type="ARBA" id="ARBA00022475"/>
    </source>
</evidence>
<dbReference type="PRINTS" id="PR00237">
    <property type="entry name" value="GPCRRHODOPSN"/>
</dbReference>